<dbReference type="PROSITE" id="PS50994">
    <property type="entry name" value="INTEGRASE"/>
    <property type="match status" value="1"/>
</dbReference>
<evidence type="ECO:0000313" key="4">
    <source>
        <dbReference type="Proteomes" id="UP000765509"/>
    </source>
</evidence>
<proteinExistence type="predicted"/>
<evidence type="ECO:0000259" key="2">
    <source>
        <dbReference type="PROSITE" id="PS50994"/>
    </source>
</evidence>
<dbReference type="Proteomes" id="UP000765509">
    <property type="component" value="Unassembled WGS sequence"/>
</dbReference>
<feature type="domain" description="Integrase catalytic" evidence="2">
    <location>
        <begin position="1"/>
        <end position="110"/>
    </location>
</feature>
<dbReference type="InterPro" id="IPR001584">
    <property type="entry name" value="Integrase_cat-core"/>
</dbReference>
<dbReference type="GO" id="GO:0003723">
    <property type="term" value="F:RNA binding"/>
    <property type="evidence" value="ECO:0007669"/>
    <property type="project" value="UniProtKB-KW"/>
</dbReference>
<comment type="caution">
    <text evidence="3">The sequence shown here is derived from an EMBL/GenBank/DDBJ whole genome shotgun (WGS) entry which is preliminary data.</text>
</comment>
<dbReference type="InterPro" id="IPR012337">
    <property type="entry name" value="RNaseH-like_sf"/>
</dbReference>
<evidence type="ECO:0000256" key="1">
    <source>
        <dbReference type="ARBA" id="ARBA00022884"/>
    </source>
</evidence>
<dbReference type="PANTHER" id="PTHR37984:SF5">
    <property type="entry name" value="PROTEIN NYNRIN-LIKE"/>
    <property type="match status" value="1"/>
</dbReference>
<keyword evidence="4" id="KW-1185">Reference proteome</keyword>
<dbReference type="InterPro" id="IPR036397">
    <property type="entry name" value="RNaseH_sf"/>
</dbReference>
<dbReference type="InterPro" id="IPR050951">
    <property type="entry name" value="Retrovirus_Pol_polyprotein"/>
</dbReference>
<dbReference type="PANTHER" id="PTHR37984">
    <property type="entry name" value="PROTEIN CBG26694"/>
    <property type="match status" value="1"/>
</dbReference>
<dbReference type="AlphaFoldDB" id="A0A9Q3FCY7"/>
<protein>
    <recommendedName>
        <fullName evidence="2">Integrase catalytic domain-containing protein</fullName>
    </recommendedName>
</protein>
<dbReference type="GO" id="GO:0005634">
    <property type="term" value="C:nucleus"/>
    <property type="evidence" value="ECO:0007669"/>
    <property type="project" value="UniProtKB-ARBA"/>
</dbReference>
<dbReference type="SUPFAM" id="SSF53098">
    <property type="entry name" value="Ribonuclease H-like"/>
    <property type="match status" value="1"/>
</dbReference>
<gene>
    <name evidence="3" type="ORF">O181_075393</name>
</gene>
<sequence>MVISWTGIFTKNISDRDPKFTSALWTNINQQFGTKLSFSTAYHPQSDGLAEITIQNLEDMVRKFCSYVPELKACYFSTNYWFTLPPALKIAYETSINASTNQTPAILEMG</sequence>
<name>A0A9Q3FCY7_9BASI</name>
<keyword evidence="1" id="KW-0694">RNA-binding</keyword>
<dbReference type="Gene3D" id="3.30.420.10">
    <property type="entry name" value="Ribonuclease H-like superfamily/Ribonuclease H"/>
    <property type="match status" value="1"/>
</dbReference>
<dbReference type="GO" id="GO:0015074">
    <property type="term" value="P:DNA integration"/>
    <property type="evidence" value="ECO:0007669"/>
    <property type="project" value="InterPro"/>
</dbReference>
<accession>A0A9Q3FCY7</accession>
<reference evidence="3" key="1">
    <citation type="submission" date="2021-03" db="EMBL/GenBank/DDBJ databases">
        <title>Draft genome sequence of rust myrtle Austropuccinia psidii MF-1, a brazilian biotype.</title>
        <authorList>
            <person name="Quecine M.C."/>
            <person name="Pachon D.M.R."/>
            <person name="Bonatelli M.L."/>
            <person name="Correr F.H."/>
            <person name="Franceschini L.M."/>
            <person name="Leite T.F."/>
            <person name="Margarido G.R.A."/>
            <person name="Almeida C.A."/>
            <person name="Ferrarezi J.A."/>
            <person name="Labate C.A."/>
        </authorList>
    </citation>
    <scope>NUCLEOTIDE SEQUENCE</scope>
    <source>
        <strain evidence="3">MF-1</strain>
    </source>
</reference>
<organism evidence="3 4">
    <name type="scientific">Austropuccinia psidii MF-1</name>
    <dbReference type="NCBI Taxonomy" id="1389203"/>
    <lineage>
        <taxon>Eukaryota</taxon>
        <taxon>Fungi</taxon>
        <taxon>Dikarya</taxon>
        <taxon>Basidiomycota</taxon>
        <taxon>Pucciniomycotina</taxon>
        <taxon>Pucciniomycetes</taxon>
        <taxon>Pucciniales</taxon>
        <taxon>Sphaerophragmiaceae</taxon>
        <taxon>Austropuccinia</taxon>
    </lineage>
</organism>
<evidence type="ECO:0000313" key="3">
    <source>
        <dbReference type="EMBL" id="MBW0535678.1"/>
    </source>
</evidence>
<dbReference type="EMBL" id="AVOT02040452">
    <property type="protein sequence ID" value="MBW0535678.1"/>
    <property type="molecule type" value="Genomic_DNA"/>
</dbReference>